<dbReference type="PANTHER" id="PTHR13924">
    <property type="entry name" value="TRANSFORMING ACIDIC COILED-COIL CONTAINING PROTEIN 1/2"/>
    <property type="match status" value="1"/>
</dbReference>
<feature type="compositionally biased region" description="Polar residues" evidence="8">
    <location>
        <begin position="87"/>
        <end position="113"/>
    </location>
</feature>
<dbReference type="InterPro" id="IPR039915">
    <property type="entry name" value="TACC"/>
</dbReference>
<feature type="region of interest" description="Disordered" evidence="8">
    <location>
        <begin position="12"/>
        <end position="427"/>
    </location>
</feature>
<evidence type="ECO:0000256" key="5">
    <source>
        <dbReference type="ARBA" id="ARBA00023054"/>
    </source>
</evidence>
<keyword evidence="3" id="KW-0963">Cytoplasm</keyword>
<dbReference type="GeneTree" id="ENSGT00940000156991"/>
<feature type="compositionally biased region" description="Low complexity" evidence="8">
    <location>
        <begin position="299"/>
        <end position="311"/>
    </location>
</feature>
<dbReference type="GO" id="GO:0005737">
    <property type="term" value="C:cytoplasm"/>
    <property type="evidence" value="ECO:0007669"/>
    <property type="project" value="TreeGrafter"/>
</dbReference>
<dbReference type="GO" id="GO:0005856">
    <property type="term" value="C:cytoskeleton"/>
    <property type="evidence" value="ECO:0007669"/>
    <property type="project" value="UniProtKB-SubCell"/>
</dbReference>
<dbReference type="PANTHER" id="PTHR13924:SF12">
    <property type="entry name" value="TRANSFORMING ACIDIC COILED-COIL-CONTAINING PROTEIN 1"/>
    <property type="match status" value="1"/>
</dbReference>
<dbReference type="FunFam" id="1.20.5.1700:FF:000001">
    <property type="entry name" value="Transforming acidic coiled-coil-containing protein 1 isoform 2"/>
    <property type="match status" value="1"/>
</dbReference>
<accession>A0A9J7XC69</accession>
<dbReference type="GO" id="GO:0021987">
    <property type="term" value="P:cerebral cortex development"/>
    <property type="evidence" value="ECO:0007669"/>
    <property type="project" value="TreeGrafter"/>
</dbReference>
<dbReference type="Proteomes" id="UP001108240">
    <property type="component" value="Unplaced"/>
</dbReference>
<feature type="coiled-coil region" evidence="7">
    <location>
        <begin position="630"/>
        <end position="707"/>
    </location>
</feature>
<evidence type="ECO:0000313" key="10">
    <source>
        <dbReference type="Ensembl" id="ENSCCRP00000104999.1"/>
    </source>
</evidence>
<evidence type="ECO:0000256" key="4">
    <source>
        <dbReference type="ARBA" id="ARBA00022553"/>
    </source>
</evidence>
<evidence type="ECO:0000256" key="3">
    <source>
        <dbReference type="ARBA" id="ARBA00022490"/>
    </source>
</evidence>
<keyword evidence="6" id="KW-0206">Cytoskeleton</keyword>
<evidence type="ECO:0000313" key="11">
    <source>
        <dbReference type="Proteomes" id="UP001108240"/>
    </source>
</evidence>
<feature type="compositionally biased region" description="Basic and acidic residues" evidence="8">
    <location>
        <begin position="396"/>
        <end position="414"/>
    </location>
</feature>
<keyword evidence="4" id="KW-0597">Phosphoprotein</keyword>
<dbReference type="OMA" id="ACKSSEM"/>
<evidence type="ECO:0000259" key="9">
    <source>
        <dbReference type="Pfam" id="PF05010"/>
    </source>
</evidence>
<dbReference type="GO" id="GO:0007097">
    <property type="term" value="P:nuclear migration"/>
    <property type="evidence" value="ECO:0007669"/>
    <property type="project" value="TreeGrafter"/>
</dbReference>
<evidence type="ECO:0000256" key="8">
    <source>
        <dbReference type="SAM" id="MobiDB-lite"/>
    </source>
</evidence>
<reference evidence="10" key="2">
    <citation type="submission" date="2025-09" db="UniProtKB">
        <authorList>
            <consortium name="Ensembl"/>
        </authorList>
    </citation>
    <scope>IDENTIFICATION</scope>
</reference>
<protein>
    <submittedName>
        <fullName evidence="10">Transforming, acidic coiled-coil containing protein 1</fullName>
    </submittedName>
</protein>
<evidence type="ECO:0000256" key="1">
    <source>
        <dbReference type="ARBA" id="ARBA00004245"/>
    </source>
</evidence>
<dbReference type="GO" id="GO:0007052">
    <property type="term" value="P:mitotic spindle organization"/>
    <property type="evidence" value="ECO:0007669"/>
    <property type="project" value="InterPro"/>
</dbReference>
<comment type="similarity">
    <text evidence="2">Belongs to the TACC family.</text>
</comment>
<comment type="subcellular location">
    <subcellularLocation>
        <location evidence="1">Cytoplasm</location>
        <location evidence="1">Cytoskeleton</location>
    </subcellularLocation>
</comment>
<feature type="compositionally biased region" description="Acidic residues" evidence="8">
    <location>
        <begin position="22"/>
        <end position="37"/>
    </location>
</feature>
<evidence type="ECO:0000256" key="2">
    <source>
        <dbReference type="ARBA" id="ARBA00009423"/>
    </source>
</evidence>
<feature type="compositionally biased region" description="Polar residues" evidence="8">
    <location>
        <begin position="126"/>
        <end position="145"/>
    </location>
</feature>
<reference evidence="10" key="1">
    <citation type="submission" date="2025-08" db="UniProtKB">
        <authorList>
            <consortium name="Ensembl"/>
        </authorList>
    </citation>
    <scope>IDENTIFICATION</scope>
</reference>
<feature type="region of interest" description="Disordered" evidence="8">
    <location>
        <begin position="449"/>
        <end position="498"/>
    </location>
</feature>
<keyword evidence="5 7" id="KW-0175">Coiled coil</keyword>
<dbReference type="AlphaFoldDB" id="A0A9J7XC69"/>
<evidence type="ECO:0000256" key="6">
    <source>
        <dbReference type="ARBA" id="ARBA00023212"/>
    </source>
</evidence>
<dbReference type="Ensembl" id="ENSCCRT00000165831.1">
    <property type="protein sequence ID" value="ENSCCRP00000104999.1"/>
    <property type="gene ID" value="ENSCCRG00000019789.2"/>
</dbReference>
<dbReference type="Gene3D" id="1.20.5.1700">
    <property type="match status" value="1"/>
</dbReference>
<evidence type="ECO:0000256" key="7">
    <source>
        <dbReference type="SAM" id="Coils"/>
    </source>
</evidence>
<name>A0A9J7XC69_CYPCA</name>
<keyword evidence="11" id="KW-1185">Reference proteome</keyword>
<feature type="compositionally biased region" description="Basic residues" evidence="8">
    <location>
        <begin position="275"/>
        <end position="296"/>
    </location>
</feature>
<feature type="compositionally biased region" description="Polar residues" evidence="8">
    <location>
        <begin position="56"/>
        <end position="65"/>
    </location>
</feature>
<organism evidence="10 11">
    <name type="scientific">Cyprinus carpio carpio</name>
    <dbReference type="NCBI Taxonomy" id="630221"/>
    <lineage>
        <taxon>Eukaryota</taxon>
        <taxon>Metazoa</taxon>
        <taxon>Chordata</taxon>
        <taxon>Craniata</taxon>
        <taxon>Vertebrata</taxon>
        <taxon>Euteleostomi</taxon>
        <taxon>Actinopterygii</taxon>
        <taxon>Neopterygii</taxon>
        <taxon>Teleostei</taxon>
        <taxon>Ostariophysi</taxon>
        <taxon>Cypriniformes</taxon>
        <taxon>Cyprinidae</taxon>
        <taxon>Cyprininae</taxon>
        <taxon>Cyprinus</taxon>
    </lineage>
</organism>
<dbReference type="InterPro" id="IPR007707">
    <property type="entry name" value="TACC_C"/>
</dbReference>
<feature type="domain" description="Transforming acidic coiled-coil-containing protein C-terminal" evidence="9">
    <location>
        <begin position="517"/>
        <end position="705"/>
    </location>
</feature>
<feature type="compositionally biased region" description="Basic and acidic residues" evidence="8">
    <location>
        <begin position="38"/>
        <end position="55"/>
    </location>
</feature>
<proteinExistence type="inferred from homology"/>
<sequence>MSWLSPVQWAKWTWSAVRGGGEEEGETDLGMDDEALMEETREAMPRDREDDERSHGCSSSDSEGQFETPEAETPVHQPYKEPPAQDQPITESTGFPEVNQLSSITTKTQNLTLDESFPEDAPASVVRQSSVDPTPTLKLRNQPSSADMDVDQPDPAEAGTTDETNICNGHTEETSSKPQTKSLKTRPPSLKVKAPLNGVDPNEVDDDPPILPKGSYNFDPDQFEDAINPFATRGSKLQNSPPANASIPKSELMDEMPAQPVMLEFGLDDAEAKRPPPKKSGKKSSSKLTTPKKQRPKAAETAAPPQETTSEQDQAPSEDVAPMNVDDISIPKKSYNFDPSQWDDPNFNPFGGNSKLSNLPTLPERSYNFDPDNFDDSIDPFKPTKTLGGSDTIKPTTEELTDKHKPEGTVEQRKKAGQSPKKNKDRIITNSCKVKKYENQSLVLDVCNQEKDEQEDPASKLPHRIHHATDEEKLASTVMGQKDGPEDFSDCTKTTTSTKTADDLPVGITEQFDEKDLSSPIISKEIEANEWKRKYEESRLEVIEMRKIVNEYEKTVAQMIEDEQQKNIGSQKSVHQITLERDQALADLNSVERSLCDLFRRYENMKTVLEGFKKNEEVLKKCAQDYLTRVRQEEQRYQTLKIHAEEKLDKANEEIAQVRSKANAESVALNASLRKEQMKAESLERALEQKNQEIEELSKICDELIAKLGTTD</sequence>
<dbReference type="Pfam" id="PF05010">
    <property type="entry name" value="TACC_C"/>
    <property type="match status" value="1"/>
</dbReference>